<evidence type="ECO:0000256" key="3">
    <source>
        <dbReference type="SAM" id="SignalP"/>
    </source>
</evidence>
<accession>A0AAN6WQW7</accession>
<evidence type="ECO:0000256" key="2">
    <source>
        <dbReference type="ARBA" id="ARBA00023008"/>
    </source>
</evidence>
<feature type="domain" description="Tyrosinase copper-binding" evidence="5">
    <location>
        <begin position="235"/>
        <end position="246"/>
    </location>
</feature>
<keyword evidence="2" id="KW-0186">Copper</keyword>
<evidence type="ECO:0000256" key="1">
    <source>
        <dbReference type="ARBA" id="ARBA00022723"/>
    </source>
</evidence>
<reference evidence="6" key="2">
    <citation type="submission" date="2023-05" db="EMBL/GenBank/DDBJ databases">
        <authorList>
            <consortium name="Lawrence Berkeley National Laboratory"/>
            <person name="Steindorff A."/>
            <person name="Hensen N."/>
            <person name="Bonometti L."/>
            <person name="Westerberg I."/>
            <person name="Brannstrom I.O."/>
            <person name="Guillou S."/>
            <person name="Cros-Aarteil S."/>
            <person name="Calhoun S."/>
            <person name="Haridas S."/>
            <person name="Kuo A."/>
            <person name="Mondo S."/>
            <person name="Pangilinan J."/>
            <person name="Riley R."/>
            <person name="Labutti K."/>
            <person name="Andreopoulos B."/>
            <person name="Lipzen A."/>
            <person name="Chen C."/>
            <person name="Yanf M."/>
            <person name="Daum C."/>
            <person name="Ng V."/>
            <person name="Clum A."/>
            <person name="Ohm R."/>
            <person name="Martin F."/>
            <person name="Silar P."/>
            <person name="Natvig D."/>
            <person name="Lalanne C."/>
            <person name="Gautier V."/>
            <person name="Ament-Velasquez S.L."/>
            <person name="Kruys A."/>
            <person name="Hutchinson M.I."/>
            <person name="Powell A.J."/>
            <person name="Barry K."/>
            <person name="Miller A.N."/>
            <person name="Grigoriev I.V."/>
            <person name="Debuchy R."/>
            <person name="Gladieux P."/>
            <person name="Thoren M.H."/>
            <person name="Johannesson H."/>
        </authorList>
    </citation>
    <scope>NUCLEOTIDE SEQUENCE</scope>
    <source>
        <strain evidence="6">PSN309</strain>
    </source>
</reference>
<dbReference type="InterPro" id="IPR050316">
    <property type="entry name" value="Tyrosinase/Hemocyanin"/>
</dbReference>
<evidence type="ECO:0000259" key="4">
    <source>
        <dbReference type="PROSITE" id="PS00497"/>
    </source>
</evidence>
<dbReference type="PROSITE" id="PS00497">
    <property type="entry name" value="TYROSINASE_1"/>
    <property type="match status" value="1"/>
</dbReference>
<dbReference type="EMBL" id="MU864439">
    <property type="protein sequence ID" value="KAK4185806.1"/>
    <property type="molecule type" value="Genomic_DNA"/>
</dbReference>
<dbReference type="PRINTS" id="PR00092">
    <property type="entry name" value="TYROSINASE"/>
</dbReference>
<dbReference type="AlphaFoldDB" id="A0AAN6WQW7"/>
<evidence type="ECO:0000313" key="6">
    <source>
        <dbReference type="EMBL" id="KAK4185806.1"/>
    </source>
</evidence>
<dbReference type="PROSITE" id="PS00498">
    <property type="entry name" value="TYROSINASE_2"/>
    <property type="match status" value="1"/>
</dbReference>
<protein>
    <recommendedName>
        <fullName evidence="4 5">Tyrosinase copper-binding domain-containing protein</fullName>
    </recommendedName>
</protein>
<feature type="chain" id="PRO_5043026432" description="Tyrosinase copper-binding domain-containing protein" evidence="3">
    <location>
        <begin position="17"/>
        <end position="365"/>
    </location>
</feature>
<dbReference type="InterPro" id="IPR008922">
    <property type="entry name" value="Di-copper_centre_dom_sf"/>
</dbReference>
<dbReference type="Pfam" id="PF00264">
    <property type="entry name" value="Tyrosinase"/>
    <property type="match status" value="1"/>
</dbReference>
<keyword evidence="7" id="KW-1185">Reference proteome</keyword>
<evidence type="ECO:0000313" key="7">
    <source>
        <dbReference type="Proteomes" id="UP001302126"/>
    </source>
</evidence>
<dbReference type="Proteomes" id="UP001302126">
    <property type="component" value="Unassembled WGS sequence"/>
</dbReference>
<dbReference type="Gene3D" id="1.10.1280.10">
    <property type="entry name" value="Di-copper center containing domain from catechol oxidase"/>
    <property type="match status" value="1"/>
</dbReference>
<reference evidence="6" key="1">
    <citation type="journal article" date="2023" name="Mol. Phylogenet. Evol.">
        <title>Genome-scale phylogeny and comparative genomics of the fungal order Sordariales.</title>
        <authorList>
            <person name="Hensen N."/>
            <person name="Bonometti L."/>
            <person name="Westerberg I."/>
            <person name="Brannstrom I.O."/>
            <person name="Guillou S."/>
            <person name="Cros-Aarteil S."/>
            <person name="Calhoun S."/>
            <person name="Haridas S."/>
            <person name="Kuo A."/>
            <person name="Mondo S."/>
            <person name="Pangilinan J."/>
            <person name="Riley R."/>
            <person name="LaButti K."/>
            <person name="Andreopoulos B."/>
            <person name="Lipzen A."/>
            <person name="Chen C."/>
            <person name="Yan M."/>
            <person name="Daum C."/>
            <person name="Ng V."/>
            <person name="Clum A."/>
            <person name="Steindorff A."/>
            <person name="Ohm R.A."/>
            <person name="Martin F."/>
            <person name="Silar P."/>
            <person name="Natvig D.O."/>
            <person name="Lalanne C."/>
            <person name="Gautier V."/>
            <person name="Ament-Velasquez S.L."/>
            <person name="Kruys A."/>
            <person name="Hutchinson M.I."/>
            <person name="Powell A.J."/>
            <person name="Barry K."/>
            <person name="Miller A.N."/>
            <person name="Grigoriev I.V."/>
            <person name="Debuchy R."/>
            <person name="Gladieux P."/>
            <person name="Hiltunen Thoren M."/>
            <person name="Johannesson H."/>
        </authorList>
    </citation>
    <scope>NUCLEOTIDE SEQUENCE</scope>
    <source>
        <strain evidence="6">PSN309</strain>
    </source>
</reference>
<dbReference type="GO" id="GO:0046872">
    <property type="term" value="F:metal ion binding"/>
    <property type="evidence" value="ECO:0007669"/>
    <property type="project" value="UniProtKB-KW"/>
</dbReference>
<organism evidence="6 7">
    <name type="scientific">Podospora australis</name>
    <dbReference type="NCBI Taxonomy" id="1536484"/>
    <lineage>
        <taxon>Eukaryota</taxon>
        <taxon>Fungi</taxon>
        <taxon>Dikarya</taxon>
        <taxon>Ascomycota</taxon>
        <taxon>Pezizomycotina</taxon>
        <taxon>Sordariomycetes</taxon>
        <taxon>Sordariomycetidae</taxon>
        <taxon>Sordariales</taxon>
        <taxon>Podosporaceae</taxon>
        <taxon>Podospora</taxon>
    </lineage>
</organism>
<feature type="signal peptide" evidence="3">
    <location>
        <begin position="1"/>
        <end position="16"/>
    </location>
</feature>
<feature type="domain" description="Tyrosinase copper-binding" evidence="4">
    <location>
        <begin position="90"/>
        <end position="107"/>
    </location>
</feature>
<sequence length="365" mass="39548">MLPQLLFASVLGCALAAPTSRQVSPLSRKSTCTNPLVRKAWHTLTPAEKKAYIDAELCLMNTPGNLGLRGAKSKYDEFQAVHVYQSEIAHGVGQFFPFHRLYLHAHELTLRSTCNYTGTQPYWDETLDAGSFSTSSVLADFGGDGLSTERCISPTASPFGNIVLSIGPGYRLSQHCIQRSVSDPSSLSASPAFVADCLSKETYLQFWACAEARPHSAGHGGVGAQMMNPVSSPGDPLFYLHHAFLDKIWADWQAQEGKREQRLKEIGGNNRPVAFNFTDGPRFPPPTGGEFPGGGVMPPMFGGPGFGEPGDLVRPADVPEPIVMGDNGGNTTTLNQVMQMYGIVPNQTIAEIMDIQGDVLCYEYE</sequence>
<dbReference type="InterPro" id="IPR002227">
    <property type="entry name" value="Tyrosinase_Cu-bd"/>
</dbReference>
<comment type="caution">
    <text evidence="6">The sequence shown here is derived from an EMBL/GenBank/DDBJ whole genome shotgun (WGS) entry which is preliminary data.</text>
</comment>
<name>A0AAN6WQW7_9PEZI</name>
<keyword evidence="3" id="KW-0732">Signal</keyword>
<proteinExistence type="predicted"/>
<gene>
    <name evidence="6" type="ORF">QBC35DRAFT_533872</name>
</gene>
<keyword evidence="1" id="KW-0479">Metal-binding</keyword>
<dbReference type="SUPFAM" id="SSF48056">
    <property type="entry name" value="Di-copper centre-containing domain"/>
    <property type="match status" value="1"/>
</dbReference>
<dbReference type="GO" id="GO:0016491">
    <property type="term" value="F:oxidoreductase activity"/>
    <property type="evidence" value="ECO:0007669"/>
    <property type="project" value="InterPro"/>
</dbReference>
<dbReference type="PANTHER" id="PTHR11474:SF126">
    <property type="entry name" value="TYROSINASE-LIKE PROTEIN TYR-1-RELATED"/>
    <property type="match status" value="1"/>
</dbReference>
<dbReference type="PANTHER" id="PTHR11474">
    <property type="entry name" value="TYROSINASE FAMILY MEMBER"/>
    <property type="match status" value="1"/>
</dbReference>
<evidence type="ECO:0000259" key="5">
    <source>
        <dbReference type="PROSITE" id="PS00498"/>
    </source>
</evidence>